<proteinExistence type="predicted"/>
<dbReference type="EMBL" id="FQVF01000030">
    <property type="protein sequence ID" value="SHG76804.1"/>
    <property type="molecule type" value="Genomic_DNA"/>
</dbReference>
<keyword evidence="4" id="KW-1185">Reference proteome</keyword>
<gene>
    <name evidence="3" type="ORF">SAMN02745753_04454</name>
</gene>
<evidence type="ECO:0000313" key="3">
    <source>
        <dbReference type="EMBL" id="SHG76804.1"/>
    </source>
</evidence>
<dbReference type="InterPro" id="IPR018649">
    <property type="entry name" value="SHOCT"/>
</dbReference>
<evidence type="ECO:0000313" key="4">
    <source>
        <dbReference type="Proteomes" id="UP000184517"/>
    </source>
</evidence>
<feature type="domain" description="SHOCT" evidence="2">
    <location>
        <begin position="45"/>
        <end position="71"/>
    </location>
</feature>
<evidence type="ECO:0000259" key="2">
    <source>
        <dbReference type="Pfam" id="PF09851"/>
    </source>
</evidence>
<keyword evidence="1" id="KW-0472">Membrane</keyword>
<dbReference type="Proteomes" id="UP000184517">
    <property type="component" value="Unassembled WGS sequence"/>
</dbReference>
<protein>
    <submittedName>
        <fullName evidence="3">Putative membrane protein</fullName>
    </submittedName>
</protein>
<dbReference type="OrthoDB" id="1123500at2"/>
<reference evidence="4" key="1">
    <citation type="submission" date="2016-11" db="EMBL/GenBank/DDBJ databases">
        <authorList>
            <person name="Varghese N."/>
            <person name="Submissions S."/>
        </authorList>
    </citation>
    <scope>NUCLEOTIDE SEQUENCE [LARGE SCALE GENOMIC DNA]</scope>
    <source>
        <strain evidence="4">DSM 16579</strain>
    </source>
</reference>
<dbReference type="STRING" id="1122206.SAMN02745753_04454"/>
<keyword evidence="1" id="KW-1133">Transmembrane helix</keyword>
<dbReference type="AlphaFoldDB" id="A0A1M5MHB6"/>
<feature type="transmembrane region" description="Helical" evidence="1">
    <location>
        <begin position="12"/>
        <end position="30"/>
    </location>
</feature>
<dbReference type="RefSeq" id="WP_072842211.1">
    <property type="nucleotide sequence ID" value="NZ_FQVF01000030.1"/>
</dbReference>
<dbReference type="Pfam" id="PF09851">
    <property type="entry name" value="SHOCT"/>
    <property type="match status" value="1"/>
</dbReference>
<organism evidence="3 4">
    <name type="scientific">Marinomonas polaris DSM 16579</name>
    <dbReference type="NCBI Taxonomy" id="1122206"/>
    <lineage>
        <taxon>Bacteria</taxon>
        <taxon>Pseudomonadati</taxon>
        <taxon>Pseudomonadota</taxon>
        <taxon>Gammaproteobacteria</taxon>
        <taxon>Oceanospirillales</taxon>
        <taxon>Oceanospirillaceae</taxon>
        <taxon>Marinomonas</taxon>
    </lineage>
</organism>
<sequence length="74" mass="9074">MYHEYWNGWGWVLWIGFWFLLISSFGHWGYSYRSNRRYFAQTQKTALDILNERYARGDIEQAEFSRIKKEIASK</sequence>
<name>A0A1M5MHB6_9GAMM</name>
<keyword evidence="1" id="KW-0812">Transmembrane</keyword>
<accession>A0A1M5MHB6</accession>
<evidence type="ECO:0000256" key="1">
    <source>
        <dbReference type="SAM" id="Phobius"/>
    </source>
</evidence>